<dbReference type="PATRIC" id="fig|630.128.peg.4551"/>
<protein>
    <submittedName>
        <fullName evidence="2">Uncharacterized protein</fullName>
    </submittedName>
</protein>
<feature type="region of interest" description="Disordered" evidence="1">
    <location>
        <begin position="30"/>
        <end position="61"/>
    </location>
</feature>
<geneLocation type="plasmid" evidence="2">
    <name>pYE854</name>
</geneLocation>
<dbReference type="RefSeq" id="WP_012291268.1">
    <property type="nucleotide sequence ID" value="NC_010377.1"/>
</dbReference>
<feature type="region of interest" description="Disordered" evidence="1">
    <location>
        <begin position="97"/>
        <end position="121"/>
    </location>
</feature>
<name>B0RKL2_YEREN</name>
<evidence type="ECO:0000256" key="1">
    <source>
        <dbReference type="SAM" id="MobiDB-lite"/>
    </source>
</evidence>
<organism evidence="2">
    <name type="scientific">Yersinia enterocolitica</name>
    <dbReference type="NCBI Taxonomy" id="630"/>
    <lineage>
        <taxon>Bacteria</taxon>
        <taxon>Pseudomonadati</taxon>
        <taxon>Pseudomonadota</taxon>
        <taxon>Gammaproteobacteria</taxon>
        <taxon>Enterobacterales</taxon>
        <taxon>Yersiniaceae</taxon>
        <taxon>Yersinia</taxon>
    </lineage>
</organism>
<dbReference type="EMBL" id="AM905950">
    <property type="protein sequence ID" value="CAP20119.1"/>
    <property type="molecule type" value="Genomic_DNA"/>
</dbReference>
<evidence type="ECO:0000313" key="2">
    <source>
        <dbReference type="EMBL" id="CAP20119.1"/>
    </source>
</evidence>
<accession>B0RKL2</accession>
<proteinExistence type="predicted"/>
<reference evidence="2" key="1">
    <citation type="journal article" date="2008" name="J. Bacteriol.">
        <title>Genetic and functional properties of the self-transmissible Yersinia enterocolitica plasmid pYE854, which mobilizes the virulence plasmid pYV.</title>
        <authorList>
            <person name="Hammerl J.A."/>
            <person name="Klein I."/>
            <person name="Lanka E."/>
            <person name="Appel B."/>
            <person name="Hertwig S."/>
        </authorList>
    </citation>
    <scope>NUCLEOTIDE SEQUENCE [LARGE SCALE GENOMIC DNA]</scope>
    <source>
        <strain evidence="2">29854</strain>
        <plasmid evidence="2">pYE854</plasmid>
    </source>
</reference>
<sequence>MTASASATGVTLDPNGARRYDHKYRDILSKSGVHKNSKGVKQFESKEKHRVRHRTSAEQHAKDYATCKPKSNKALLTGIRIASRSLCAIWWHKAERTNPKEKAKSRHRGLGQENFYHTRRM</sequence>
<dbReference type="AlphaFoldDB" id="B0RKL2"/>
<keyword evidence="2" id="KW-0614">Plasmid</keyword>